<dbReference type="InterPro" id="IPR020449">
    <property type="entry name" value="Tscrpt_reg_AraC-type_HTH"/>
</dbReference>
<dbReference type="InterPro" id="IPR018062">
    <property type="entry name" value="HTH_AraC-typ_CS"/>
</dbReference>
<dbReference type="Proteomes" id="UP000647416">
    <property type="component" value="Unassembled WGS sequence"/>
</dbReference>
<dbReference type="SUPFAM" id="SSF51182">
    <property type="entry name" value="RmlC-like cupins"/>
    <property type="match status" value="1"/>
</dbReference>
<evidence type="ECO:0000256" key="2">
    <source>
        <dbReference type="ARBA" id="ARBA00023125"/>
    </source>
</evidence>
<dbReference type="SMART" id="SM00342">
    <property type="entry name" value="HTH_ARAC"/>
    <property type="match status" value="1"/>
</dbReference>
<keyword evidence="3" id="KW-0804">Transcription</keyword>
<keyword evidence="6" id="KW-1185">Reference proteome</keyword>
<evidence type="ECO:0000256" key="3">
    <source>
        <dbReference type="ARBA" id="ARBA00023163"/>
    </source>
</evidence>
<dbReference type="PROSITE" id="PS00041">
    <property type="entry name" value="HTH_ARAC_FAMILY_1"/>
    <property type="match status" value="1"/>
</dbReference>
<dbReference type="Pfam" id="PF12833">
    <property type="entry name" value="HTH_18"/>
    <property type="match status" value="1"/>
</dbReference>
<accession>A0A926FDA6</accession>
<organism evidence="5 6">
    <name type="scientific">Qingrenia yutianensis</name>
    <dbReference type="NCBI Taxonomy" id="2763676"/>
    <lineage>
        <taxon>Bacteria</taxon>
        <taxon>Bacillati</taxon>
        <taxon>Bacillota</taxon>
        <taxon>Clostridia</taxon>
        <taxon>Eubacteriales</taxon>
        <taxon>Oscillospiraceae</taxon>
        <taxon>Qingrenia</taxon>
    </lineage>
</organism>
<dbReference type="Gene3D" id="1.10.10.60">
    <property type="entry name" value="Homeodomain-like"/>
    <property type="match status" value="2"/>
</dbReference>
<dbReference type="PANTHER" id="PTHR43280:SF28">
    <property type="entry name" value="HTH-TYPE TRANSCRIPTIONAL ACTIVATOR RHAS"/>
    <property type="match status" value="1"/>
</dbReference>
<reference evidence="5" key="1">
    <citation type="submission" date="2020-08" db="EMBL/GenBank/DDBJ databases">
        <title>Genome public.</title>
        <authorList>
            <person name="Liu C."/>
            <person name="Sun Q."/>
        </authorList>
    </citation>
    <scope>NUCLEOTIDE SEQUENCE</scope>
    <source>
        <strain evidence="5">NSJ-50</strain>
    </source>
</reference>
<dbReference type="EMBL" id="JACRTE010000006">
    <property type="protein sequence ID" value="MBC8596617.1"/>
    <property type="molecule type" value="Genomic_DNA"/>
</dbReference>
<evidence type="ECO:0000313" key="6">
    <source>
        <dbReference type="Proteomes" id="UP000647416"/>
    </source>
</evidence>
<keyword evidence="1" id="KW-0805">Transcription regulation</keyword>
<evidence type="ECO:0000259" key="4">
    <source>
        <dbReference type="PROSITE" id="PS01124"/>
    </source>
</evidence>
<comment type="caution">
    <text evidence="5">The sequence shown here is derived from an EMBL/GenBank/DDBJ whole genome shotgun (WGS) entry which is preliminary data.</text>
</comment>
<dbReference type="Pfam" id="PF02311">
    <property type="entry name" value="AraC_binding"/>
    <property type="match status" value="1"/>
</dbReference>
<dbReference type="GO" id="GO:0043565">
    <property type="term" value="F:sequence-specific DNA binding"/>
    <property type="evidence" value="ECO:0007669"/>
    <property type="project" value="InterPro"/>
</dbReference>
<dbReference type="InterPro" id="IPR011051">
    <property type="entry name" value="RmlC_Cupin_sf"/>
</dbReference>
<dbReference type="PANTHER" id="PTHR43280">
    <property type="entry name" value="ARAC-FAMILY TRANSCRIPTIONAL REGULATOR"/>
    <property type="match status" value="1"/>
</dbReference>
<keyword evidence="2" id="KW-0238">DNA-binding</keyword>
<dbReference type="Gene3D" id="2.60.120.10">
    <property type="entry name" value="Jelly Rolls"/>
    <property type="match status" value="1"/>
</dbReference>
<dbReference type="PRINTS" id="PR00032">
    <property type="entry name" value="HTHARAC"/>
</dbReference>
<protein>
    <submittedName>
        <fullName evidence="5">Helix-turn-helix transcriptional regulator</fullName>
    </submittedName>
</protein>
<name>A0A926FDA6_9FIRM</name>
<gene>
    <name evidence="5" type="ORF">H8706_07000</name>
</gene>
<sequence>MNEKILKRLIPITGEERAILNGEKIDKNLYMNGNASVISSKKLMEEGKLITVRPHTRFVHFPKHSHDFIEVIYMCKGETTHIVNGKKIVLREGELLFLGQNASQEILPASEDDIAVNFIILPDFFDLPLAILGNEDTPLRQFIIEHLKSNGEKSSFLHFEVSDVLPVQNLVENLIWTLINKTPNVRKINRRTMGLLFLHLLNHTDRLIEHGHSDGDIIKVLAYVEENYQNGSLAELAENLHYDFYWLSKEIKSRTGKTYTEILQQKRLSQACFLLETTDLNVSDISNRVGYSNISYFHRIFNRNFNVSPKKYREIHGGRK</sequence>
<dbReference type="SUPFAM" id="SSF46689">
    <property type="entry name" value="Homeodomain-like"/>
    <property type="match status" value="1"/>
</dbReference>
<dbReference type="InterPro" id="IPR014710">
    <property type="entry name" value="RmlC-like_jellyroll"/>
</dbReference>
<dbReference type="GO" id="GO:0003700">
    <property type="term" value="F:DNA-binding transcription factor activity"/>
    <property type="evidence" value="ECO:0007669"/>
    <property type="project" value="InterPro"/>
</dbReference>
<dbReference type="InterPro" id="IPR003313">
    <property type="entry name" value="AraC-bd"/>
</dbReference>
<dbReference type="PROSITE" id="PS01124">
    <property type="entry name" value="HTH_ARAC_FAMILY_2"/>
    <property type="match status" value="1"/>
</dbReference>
<dbReference type="AlphaFoldDB" id="A0A926FDA6"/>
<feature type="domain" description="HTH araC/xylS-type" evidence="4">
    <location>
        <begin position="218"/>
        <end position="315"/>
    </location>
</feature>
<evidence type="ECO:0000313" key="5">
    <source>
        <dbReference type="EMBL" id="MBC8596617.1"/>
    </source>
</evidence>
<dbReference type="InterPro" id="IPR009057">
    <property type="entry name" value="Homeodomain-like_sf"/>
</dbReference>
<proteinExistence type="predicted"/>
<evidence type="ECO:0000256" key="1">
    <source>
        <dbReference type="ARBA" id="ARBA00023015"/>
    </source>
</evidence>
<dbReference type="InterPro" id="IPR018060">
    <property type="entry name" value="HTH_AraC"/>
</dbReference>